<dbReference type="InterPro" id="IPR017853">
    <property type="entry name" value="GH"/>
</dbReference>
<evidence type="ECO:0000256" key="8">
    <source>
        <dbReference type="ARBA" id="ARBA00031423"/>
    </source>
</evidence>
<accession>A0ABU1CCL2</accession>
<reference evidence="10 11" key="1">
    <citation type="submission" date="2023-04" db="EMBL/GenBank/DDBJ databases">
        <title>Lysobacter sp. strain UC isolated from soil sample.</title>
        <authorList>
            <person name="Choksket S."/>
            <person name="Harshvardhan F."/>
            <person name="Rana R."/>
            <person name="Patil P.B."/>
            <person name="Korpole S."/>
        </authorList>
    </citation>
    <scope>NUCLEOTIDE SEQUENCE [LARGE SCALE GENOMIC DNA]</scope>
    <source>
        <strain evidence="10 11">UC</strain>
    </source>
</reference>
<sequence length="660" mass="72057">MSRPALHALADAAGLCVEWTDAGGAARRVDAPVLERVLEALGHDARSDASCRDTLRSLQSRDTHLPLQVADVLAATDVGGTPGDAFELRTESGEVTQGRLDTKGRVPSIDRPGYYALTFGSGRRERQSTLAVCPPRCYGPRDIGSHETPRRWGIAAQAYGVRGEWDAGIGDASGMAWWVDRIASLGGDAIALSPLHAARAHGARFSPYSPGDRRFLDPMYAAPASMLGTEFALAALDDAGLRDTFLALQAQPLVDWPRASAAKWRWLQALHRRFRDTDSPLRGAFDEFVRAGGESLDAFARFAADDAERLDGEHAERSPDLQRFAQWLASRSWSSLQERARERGMGIGLIADLAVGFDPRGSEAATWRGAVLDGLVLGAPPDAFNAAGQGWGVTGYSPEGLRASGYAPFLDLLRATLRDRGGVRIDHILGLMRLWVMPDGATPGDGVYLRYPLDDLLRLLALESWRHEAIVIGEDLGVVPDGLRAELARRGVLGIDVLAFTRDEDGAFVAPERWRPEAVATTTTHDLPTLQGWRAARDIQWRARLDGATNDEREAMREPMRERQSDVRRLRHAISDSGIATHDDETMGWLQFVASGPSPLALLPLEDALALDEQPNLPGTVDGHPNWRRRLPDPLPDDTLTQRLHAFAQARASSPNLERA</sequence>
<evidence type="ECO:0000256" key="4">
    <source>
        <dbReference type="ARBA" id="ARBA00020295"/>
    </source>
</evidence>
<evidence type="ECO:0000256" key="9">
    <source>
        <dbReference type="ARBA" id="ARBA00031501"/>
    </source>
</evidence>
<dbReference type="InterPro" id="IPR003385">
    <property type="entry name" value="Glyco_hydro_77"/>
</dbReference>
<evidence type="ECO:0000256" key="6">
    <source>
        <dbReference type="ARBA" id="ARBA00022679"/>
    </source>
</evidence>
<evidence type="ECO:0000256" key="2">
    <source>
        <dbReference type="ARBA" id="ARBA00005684"/>
    </source>
</evidence>
<dbReference type="Pfam" id="PF02446">
    <property type="entry name" value="Glyco_hydro_77"/>
    <property type="match status" value="1"/>
</dbReference>
<name>A0ABU1CCL2_9GAMM</name>
<evidence type="ECO:0000256" key="1">
    <source>
        <dbReference type="ARBA" id="ARBA00000439"/>
    </source>
</evidence>
<dbReference type="GO" id="GO:0004134">
    <property type="term" value="F:4-alpha-glucanotransferase activity"/>
    <property type="evidence" value="ECO:0007669"/>
    <property type="project" value="UniProtKB-EC"/>
</dbReference>
<keyword evidence="11" id="KW-1185">Reference proteome</keyword>
<protein>
    <recommendedName>
        <fullName evidence="4">4-alpha-glucanotransferase</fullName>
        <ecNumber evidence="3">2.4.1.25</ecNumber>
    </recommendedName>
    <alternativeName>
        <fullName evidence="8">Amylomaltase</fullName>
    </alternativeName>
    <alternativeName>
        <fullName evidence="9">Disproportionating enzyme</fullName>
    </alternativeName>
</protein>
<keyword evidence="7" id="KW-0119">Carbohydrate metabolism</keyword>
<comment type="caution">
    <text evidence="10">The sequence shown here is derived from an EMBL/GenBank/DDBJ whole genome shotgun (WGS) entry which is preliminary data.</text>
</comment>
<organism evidence="10 11">
    <name type="scientific">Lysobacter arvi</name>
    <dbReference type="NCBI Taxonomy" id="3038776"/>
    <lineage>
        <taxon>Bacteria</taxon>
        <taxon>Pseudomonadati</taxon>
        <taxon>Pseudomonadota</taxon>
        <taxon>Gammaproteobacteria</taxon>
        <taxon>Lysobacterales</taxon>
        <taxon>Lysobacteraceae</taxon>
        <taxon>Lysobacter</taxon>
    </lineage>
</organism>
<dbReference type="EC" id="2.4.1.25" evidence="3"/>
<keyword evidence="6 10" id="KW-0808">Transferase</keyword>
<keyword evidence="5 10" id="KW-0328">Glycosyltransferase</keyword>
<comment type="catalytic activity">
    <reaction evidence="1">
        <text>Transfers a segment of a (1-&gt;4)-alpha-D-glucan to a new position in an acceptor, which may be glucose or a (1-&gt;4)-alpha-D-glucan.</text>
        <dbReference type="EC" id="2.4.1.25"/>
    </reaction>
</comment>
<gene>
    <name evidence="10" type="ORF">P8609_02855</name>
</gene>
<evidence type="ECO:0000313" key="10">
    <source>
        <dbReference type="EMBL" id="MDR0181910.1"/>
    </source>
</evidence>
<evidence type="ECO:0000256" key="5">
    <source>
        <dbReference type="ARBA" id="ARBA00022676"/>
    </source>
</evidence>
<evidence type="ECO:0000256" key="3">
    <source>
        <dbReference type="ARBA" id="ARBA00012560"/>
    </source>
</evidence>
<dbReference type="PANTHER" id="PTHR32438:SF5">
    <property type="entry name" value="4-ALPHA-GLUCANOTRANSFERASE DPE1, CHLOROPLASTIC_AMYLOPLASTIC"/>
    <property type="match status" value="1"/>
</dbReference>
<comment type="similarity">
    <text evidence="2">Belongs to the disproportionating enzyme family.</text>
</comment>
<proteinExistence type="inferred from homology"/>
<dbReference type="SUPFAM" id="SSF51445">
    <property type="entry name" value="(Trans)glycosidases"/>
    <property type="match status" value="1"/>
</dbReference>
<dbReference type="RefSeq" id="WP_309261077.1">
    <property type="nucleotide sequence ID" value="NZ_JARUHG010000001.1"/>
</dbReference>
<evidence type="ECO:0000256" key="7">
    <source>
        <dbReference type="ARBA" id="ARBA00023277"/>
    </source>
</evidence>
<dbReference type="Gene3D" id="3.20.20.80">
    <property type="entry name" value="Glycosidases"/>
    <property type="match status" value="1"/>
</dbReference>
<evidence type="ECO:0000313" key="11">
    <source>
        <dbReference type="Proteomes" id="UP001233535"/>
    </source>
</evidence>
<dbReference type="EMBL" id="JARUHG010000001">
    <property type="protein sequence ID" value="MDR0181910.1"/>
    <property type="molecule type" value="Genomic_DNA"/>
</dbReference>
<dbReference type="Proteomes" id="UP001233535">
    <property type="component" value="Unassembled WGS sequence"/>
</dbReference>
<dbReference type="PANTHER" id="PTHR32438">
    <property type="entry name" value="4-ALPHA-GLUCANOTRANSFERASE DPE1, CHLOROPLASTIC/AMYLOPLASTIC"/>
    <property type="match status" value="1"/>
</dbReference>